<reference evidence="2" key="1">
    <citation type="journal article" date="2017" name="Genome Announc.">
        <title>Complete Genome Sequence of Mycobacterium stephanolepidis.</title>
        <authorList>
            <person name="Fukano H."/>
            <person name="Yoshida M."/>
            <person name="Katayama Y."/>
            <person name="Omatsu T."/>
            <person name="Mizutani T."/>
            <person name="Kurata O."/>
            <person name="Wada S."/>
            <person name="Hoshino Y."/>
        </authorList>
    </citation>
    <scope>NUCLEOTIDE SEQUENCE [LARGE SCALE GENOMIC DNA]</scope>
    <source>
        <strain evidence="2">NJB0901</strain>
    </source>
</reference>
<dbReference type="AlphaFoldDB" id="A0A1Z4EUC1"/>
<gene>
    <name evidence="1" type="ORF">MSTE_01237</name>
</gene>
<organism evidence="1 2">
    <name type="scientific">[Mycobacterium] stephanolepidis</name>
    <dbReference type="NCBI Taxonomy" id="1520670"/>
    <lineage>
        <taxon>Bacteria</taxon>
        <taxon>Bacillati</taxon>
        <taxon>Actinomycetota</taxon>
        <taxon>Actinomycetes</taxon>
        <taxon>Mycobacteriales</taxon>
        <taxon>Mycobacteriaceae</taxon>
        <taxon>Mycobacteroides</taxon>
    </lineage>
</organism>
<dbReference type="EMBL" id="AP018165">
    <property type="protein sequence ID" value="BAX96566.1"/>
    <property type="molecule type" value="Genomic_DNA"/>
</dbReference>
<keyword evidence="2" id="KW-1185">Reference proteome</keyword>
<proteinExistence type="predicted"/>
<dbReference type="RefSeq" id="WP_096499757.1">
    <property type="nucleotide sequence ID" value="NZ_AP018165.1"/>
</dbReference>
<dbReference type="Proteomes" id="UP000217954">
    <property type="component" value="Chromosome"/>
</dbReference>
<protein>
    <submittedName>
        <fullName evidence="1">Uncharacterized protein</fullName>
    </submittedName>
</protein>
<evidence type="ECO:0000313" key="1">
    <source>
        <dbReference type="EMBL" id="BAX96566.1"/>
    </source>
</evidence>
<evidence type="ECO:0000313" key="2">
    <source>
        <dbReference type="Proteomes" id="UP000217954"/>
    </source>
</evidence>
<name>A0A1Z4EUC1_9MYCO</name>
<dbReference type="OrthoDB" id="3671676at2"/>
<reference evidence="1 2" key="2">
    <citation type="journal article" date="2017" name="Int. J. Syst. Evol. Microbiol.">
        <title>Mycobacterium stephanolepidis sp. nov., a rapidly growing species related to Mycobacterium chelonae, isolated from marine teleost fish, Stephanolepis cirrhifer.</title>
        <authorList>
            <person name="Fukano H."/>
            <person name="Wada S."/>
            <person name="Kurata O."/>
            <person name="Katayama K."/>
            <person name="Fujiwara N."/>
            <person name="Hoshino Y."/>
        </authorList>
    </citation>
    <scope>NUCLEOTIDE SEQUENCE [LARGE SCALE GENOMIC DNA]</scope>
    <source>
        <strain evidence="1 2">NJB0901</strain>
    </source>
</reference>
<dbReference type="KEGG" id="mste:MSTE_01237"/>
<sequence length="398" mass="45727">MSDIYDEIRKALSLSRKMVGEYLNWYDKISFGSTHNTVYSDIIEFVNFRIETADSCLGLIENGKISDSLGLSRSLLENYLLLTLMCRGTKYFRLQSLEDKTPEEFARYLVEQQTDLVEHKKSGSADALYIAKYPRGKRHLMYVFEGFSSNDDEGFIIPAHFFHFQEFHPETMRLKDADYFEYYKPGPEARRVQKDQRANAEALYRFYLSYDALLQCLELNEIADDNVIARIEAHYTFLGKFLHPTHNAARLLHEKANYYAGRPEIGMDQEYTKASILLSALYVAYLLAGILDEVASFFESAPPKYVTDAGTADLRELTSSVRSSFPYFWFLFNGAPLWDKFNHAIHHVNDEELAGYGGYEGVPDSAIAFDWDIYRHLSSAITAWTNGRVGRYPSPLEG</sequence>
<accession>A0A1Z4EUC1</accession>